<protein>
    <recommendedName>
        <fullName evidence="3">Ornithine cyclodeaminase</fullName>
    </recommendedName>
</protein>
<evidence type="ECO:0008006" key="3">
    <source>
        <dbReference type="Google" id="ProtNLM"/>
    </source>
</evidence>
<keyword evidence="2" id="KW-1185">Reference proteome</keyword>
<dbReference type="PIRSF" id="PIRSF001439">
    <property type="entry name" value="CryM"/>
    <property type="match status" value="1"/>
</dbReference>
<dbReference type="STRING" id="83656.B1H18_02365"/>
<gene>
    <name evidence="1" type="ORF">B1H18_02365</name>
</gene>
<dbReference type="Pfam" id="PF02423">
    <property type="entry name" value="OCD_Mu_crystall"/>
    <property type="match status" value="1"/>
</dbReference>
<comment type="caution">
    <text evidence="1">The sequence shown here is derived from an EMBL/GenBank/DDBJ whole genome shotgun (WGS) entry which is preliminary data.</text>
</comment>
<dbReference type="Gene3D" id="3.40.50.720">
    <property type="entry name" value="NAD(P)-binding Rossmann-like Domain"/>
    <property type="match status" value="1"/>
</dbReference>
<dbReference type="InterPro" id="IPR036291">
    <property type="entry name" value="NAD(P)-bd_dom_sf"/>
</dbReference>
<dbReference type="OrthoDB" id="4311033at2"/>
<dbReference type="InterPro" id="IPR023401">
    <property type="entry name" value="ODC_N"/>
</dbReference>
<accession>A0A1V4AH89</accession>
<dbReference type="PANTHER" id="PTHR13812:SF19">
    <property type="entry name" value="KETIMINE REDUCTASE MU-CRYSTALLIN"/>
    <property type="match status" value="1"/>
</dbReference>
<dbReference type="Proteomes" id="UP000190539">
    <property type="component" value="Unassembled WGS sequence"/>
</dbReference>
<dbReference type="SUPFAM" id="SSF51735">
    <property type="entry name" value="NAD(P)-binding Rossmann-fold domains"/>
    <property type="match status" value="1"/>
</dbReference>
<dbReference type="GO" id="GO:0005737">
    <property type="term" value="C:cytoplasm"/>
    <property type="evidence" value="ECO:0007669"/>
    <property type="project" value="TreeGrafter"/>
</dbReference>
<reference evidence="1 2" key="1">
    <citation type="submission" date="2017-02" db="EMBL/GenBank/DDBJ databases">
        <title>Draft Genome Sequence of Streptomyces tsukubaensis F601, a Producer of the immunosuppressant tacrolimus FK506.</title>
        <authorList>
            <person name="Zong G."/>
            <person name="Zhong C."/>
            <person name="Fu J."/>
            <person name="Qin R."/>
            <person name="Cao G."/>
        </authorList>
    </citation>
    <scope>NUCLEOTIDE SEQUENCE [LARGE SCALE GENOMIC DNA]</scope>
    <source>
        <strain evidence="1 2">F601</strain>
    </source>
</reference>
<evidence type="ECO:0000313" key="1">
    <source>
        <dbReference type="EMBL" id="OON83048.1"/>
    </source>
</evidence>
<dbReference type="EMBL" id="MVFC01000001">
    <property type="protein sequence ID" value="OON83048.1"/>
    <property type="molecule type" value="Genomic_DNA"/>
</dbReference>
<dbReference type="AlphaFoldDB" id="A0A1V4AH89"/>
<dbReference type="InterPro" id="IPR003462">
    <property type="entry name" value="ODC_Mu_crystall"/>
</dbReference>
<proteinExistence type="predicted"/>
<evidence type="ECO:0000313" key="2">
    <source>
        <dbReference type="Proteomes" id="UP000190539"/>
    </source>
</evidence>
<sequence>MIDQAALAALCDPRTAVDALREALRTGVDPASAPPRTSVPLSAGELLLMPAEHGAHAGVKITGVAPGNPDRGLPRVTGLYLLLDATTLRPAALLDGAELTLLRTSAVSALAVDCLAPRGADRLLVYGTGPQALAHAEAVNAVRPLLSVEVAGRRPERVAALVDECRRRGLPAAVATERSLAEADVVACCTSAHEPLFDGERLADNATVIAMGSHTPDARETDDATVRRSTVVVEDVATALREAGDVVLPHAAGLLPVASLVTLADVVSGRHEPDTARPRFFKSVGMAWQDLAVAERVFALAGEDEERDRAERE</sequence>
<dbReference type="PANTHER" id="PTHR13812">
    <property type="entry name" value="KETIMINE REDUCTASE MU-CRYSTALLIN"/>
    <property type="match status" value="1"/>
</dbReference>
<dbReference type="Gene3D" id="3.30.1780.10">
    <property type="entry name" value="ornithine cyclodeaminase, domain 1"/>
    <property type="match status" value="1"/>
</dbReference>
<organism evidence="1 2">
    <name type="scientific">Streptomyces tsukubensis</name>
    <dbReference type="NCBI Taxonomy" id="83656"/>
    <lineage>
        <taxon>Bacteria</taxon>
        <taxon>Bacillati</taxon>
        <taxon>Actinomycetota</taxon>
        <taxon>Actinomycetes</taxon>
        <taxon>Kitasatosporales</taxon>
        <taxon>Streptomycetaceae</taxon>
        <taxon>Streptomyces</taxon>
    </lineage>
</organism>
<name>A0A1V4AH89_9ACTN</name>